<dbReference type="AlphaFoldDB" id="A0A426QE70"/>
<reference evidence="3 4" key="1">
    <citation type="journal article" date="2010" name="Int. J. Syst. Evol. Microbiol.">
        <title>Thiohalobacter thiocyanaticus gen. nov., sp. nov., a moderately halophilic, sulfur-oxidizing gammaproteobacterium from hypersaline lakes, that utilizes thiocyanate.</title>
        <authorList>
            <person name="Sorokin D.Y."/>
            <person name="Kovaleva O.L."/>
            <person name="Tourova T.P."/>
            <person name="Muyzer G."/>
        </authorList>
    </citation>
    <scope>NUCLEOTIDE SEQUENCE [LARGE SCALE GENOMIC DNA]</scope>
    <source>
        <strain evidence="3 4">Hrh1</strain>
    </source>
</reference>
<name>A0A426QE70_9GAMM</name>
<dbReference type="EMBL" id="QZMU01000002">
    <property type="protein sequence ID" value="RRQ20033.1"/>
    <property type="molecule type" value="Genomic_DNA"/>
</dbReference>
<comment type="caution">
    <text evidence="3">The sequence shown here is derived from an EMBL/GenBank/DDBJ whole genome shotgun (WGS) entry which is preliminary data.</text>
</comment>
<dbReference type="SUPFAM" id="SSF53955">
    <property type="entry name" value="Lysozyme-like"/>
    <property type="match status" value="1"/>
</dbReference>
<evidence type="ECO:0000256" key="1">
    <source>
        <dbReference type="SAM" id="SignalP"/>
    </source>
</evidence>
<dbReference type="InterPro" id="IPR023346">
    <property type="entry name" value="Lysozyme-like_dom_sf"/>
</dbReference>
<dbReference type="CDD" id="cd00442">
    <property type="entry name" value="Lyz-like"/>
    <property type="match status" value="1"/>
</dbReference>
<dbReference type="OrthoDB" id="9789144at2"/>
<feature type="domain" description="Transglycosylase SLT" evidence="2">
    <location>
        <begin position="12"/>
        <end position="193"/>
    </location>
</feature>
<dbReference type="Pfam" id="PF19489">
    <property type="entry name" value="SLT_4"/>
    <property type="match status" value="1"/>
</dbReference>
<feature type="signal peptide" evidence="1">
    <location>
        <begin position="1"/>
        <end position="24"/>
    </location>
</feature>
<proteinExistence type="predicted"/>
<evidence type="ECO:0000313" key="4">
    <source>
        <dbReference type="Proteomes" id="UP000287798"/>
    </source>
</evidence>
<accession>A0A426QE70</accession>
<gene>
    <name evidence="3" type="ORF">D6C00_14845</name>
</gene>
<dbReference type="Proteomes" id="UP000287798">
    <property type="component" value="Unassembled WGS sequence"/>
</dbReference>
<organism evidence="3 4">
    <name type="scientific">Thiohalobacter thiocyanaticus</name>
    <dbReference type="NCBI Taxonomy" id="585455"/>
    <lineage>
        <taxon>Bacteria</taxon>
        <taxon>Pseudomonadati</taxon>
        <taxon>Pseudomonadota</taxon>
        <taxon>Gammaproteobacteria</taxon>
        <taxon>Thiohalobacterales</taxon>
        <taxon>Thiohalobacteraceae</taxon>
        <taxon>Thiohalobacter</taxon>
    </lineage>
</organism>
<keyword evidence="1" id="KW-0732">Signal</keyword>
<keyword evidence="4" id="KW-1185">Reference proteome</keyword>
<sequence>MAVSILNMNRAVMILLALALAGCAASPPKQQHDLCAVFDQHPDWYDYAQASEDKWGVPAHILMAFVRHESSYRHDAKPPFEWFLFIPLGRASSAEGYAQIQDPAWKDYRKETGGLFKSRSDMEDALDFVGWYNHKSSRLLGISKWDPKNLYLAYHEGHGGYRRGTWRGKRWLLRVAERVDHTARQYGAQLRRCEERFQCRRWYQVGPLCR</sequence>
<dbReference type="Gene3D" id="1.10.530.10">
    <property type="match status" value="1"/>
</dbReference>
<protein>
    <recommendedName>
        <fullName evidence="2">Transglycosylase SLT domain-containing protein</fullName>
    </recommendedName>
</protein>
<evidence type="ECO:0000259" key="2">
    <source>
        <dbReference type="Pfam" id="PF19489"/>
    </source>
</evidence>
<dbReference type="InterPro" id="IPR045795">
    <property type="entry name" value="SLT_4"/>
</dbReference>
<evidence type="ECO:0000313" key="3">
    <source>
        <dbReference type="EMBL" id="RRQ20033.1"/>
    </source>
</evidence>
<feature type="chain" id="PRO_5019440648" description="Transglycosylase SLT domain-containing protein" evidence="1">
    <location>
        <begin position="25"/>
        <end position="210"/>
    </location>
</feature>